<evidence type="ECO:0000256" key="1">
    <source>
        <dbReference type="ARBA" id="ARBA00001966"/>
    </source>
</evidence>
<dbReference type="RefSeq" id="XP_022659835.1">
    <property type="nucleotide sequence ID" value="XM_022804100.1"/>
</dbReference>
<dbReference type="InterPro" id="IPR016435">
    <property type="entry name" value="DPH1/DPH2"/>
</dbReference>
<dbReference type="GeneID" id="111249790"/>
<dbReference type="InParanoid" id="A0A7M7K0A2"/>
<evidence type="ECO:0000256" key="8">
    <source>
        <dbReference type="ARBA" id="ARBA00045159"/>
    </source>
</evidence>
<dbReference type="GO" id="GO:0051536">
    <property type="term" value="F:iron-sulfur cluster binding"/>
    <property type="evidence" value="ECO:0007669"/>
    <property type="project" value="UniProtKB-KW"/>
</dbReference>
<dbReference type="UniPathway" id="UPA00559"/>
<dbReference type="InterPro" id="IPR042263">
    <property type="entry name" value="DPH1/DPH2_1"/>
</dbReference>
<reference evidence="11" key="1">
    <citation type="submission" date="2021-01" db="UniProtKB">
        <authorList>
            <consortium name="EnsemblMetazoa"/>
        </authorList>
    </citation>
    <scope>IDENTIFICATION</scope>
</reference>
<dbReference type="EnsemblMetazoa" id="XM_022804101">
    <property type="protein sequence ID" value="XP_022659836"/>
    <property type="gene ID" value="LOC111249790"/>
</dbReference>
<dbReference type="EnsemblMetazoa" id="XM_022804100">
    <property type="protein sequence ID" value="XP_022659835"/>
    <property type="gene ID" value="LOC111249790"/>
</dbReference>
<dbReference type="AlphaFoldDB" id="A0A7M7K0A2"/>
<protein>
    <recommendedName>
        <fullName evidence="4 9">2-(3-amino-3-carboxypropyl)histidine synthase subunit 2</fullName>
    </recommendedName>
</protein>
<dbReference type="InterPro" id="IPR010014">
    <property type="entry name" value="DHP2"/>
</dbReference>
<dbReference type="NCBIfam" id="TIGR00322">
    <property type="entry name" value="diphth2_R"/>
    <property type="match status" value="1"/>
</dbReference>
<dbReference type="FunFam" id="3.40.50.11860:FF:000001">
    <property type="entry name" value="2-(3-amino-3-carboxypropyl)histidine synthase subunit 2"/>
    <property type="match status" value="1"/>
</dbReference>
<dbReference type="EnsemblMetazoa" id="XM_022804099">
    <property type="protein sequence ID" value="XP_022659834"/>
    <property type="gene ID" value="LOC111249790"/>
</dbReference>
<dbReference type="OMA" id="TSNSRPM"/>
<dbReference type="RefSeq" id="XP_022659834.1">
    <property type="nucleotide sequence ID" value="XM_022804099.1"/>
</dbReference>
<keyword evidence="12" id="KW-1185">Reference proteome</keyword>
<dbReference type="FunCoup" id="A0A7M7K0A2">
    <property type="interactions" value="1763"/>
</dbReference>
<dbReference type="KEGG" id="vde:111249790"/>
<dbReference type="RefSeq" id="XP_022659837.1">
    <property type="nucleotide sequence ID" value="XM_022804102.1"/>
</dbReference>
<evidence type="ECO:0000256" key="6">
    <source>
        <dbReference type="ARBA" id="ARBA00023004"/>
    </source>
</evidence>
<dbReference type="Gene3D" id="3.40.50.11840">
    <property type="entry name" value="Diphthamide synthesis DPH1/DPH2 domain 1"/>
    <property type="match status" value="1"/>
</dbReference>
<proteinExistence type="inferred from homology"/>
<evidence type="ECO:0000256" key="9">
    <source>
        <dbReference type="RuleBase" id="RU364133"/>
    </source>
</evidence>
<comment type="similarity">
    <text evidence="3 9">Belongs to the DPH1/DPH2 family. DPH2 subfamily.</text>
</comment>
<keyword evidence="6 9" id="KW-0408">Iron</keyword>
<dbReference type="Proteomes" id="UP000594260">
    <property type="component" value="Unplaced"/>
</dbReference>
<feature type="region of interest" description="Disordered" evidence="10">
    <location>
        <begin position="470"/>
        <end position="496"/>
    </location>
</feature>
<evidence type="ECO:0000256" key="7">
    <source>
        <dbReference type="ARBA" id="ARBA00023014"/>
    </source>
</evidence>
<dbReference type="FunFam" id="3.40.50.11840:FF:000002">
    <property type="entry name" value="2-(3-amino-3-carboxypropyl)histidine synthase subunit 2"/>
    <property type="match status" value="1"/>
</dbReference>
<dbReference type="CTD" id="1802"/>
<dbReference type="RefSeq" id="XP_022659836.1">
    <property type="nucleotide sequence ID" value="XM_022804101.1"/>
</dbReference>
<dbReference type="SFLD" id="SFLDG01121">
    <property type="entry name" value="Diphthamide_biosynthesis"/>
    <property type="match status" value="1"/>
</dbReference>
<dbReference type="GO" id="GO:0017183">
    <property type="term" value="P:protein histidyl modification to diphthamide"/>
    <property type="evidence" value="ECO:0007669"/>
    <property type="project" value="UniProtKB-UniPathway"/>
</dbReference>
<dbReference type="PANTHER" id="PTHR10762">
    <property type="entry name" value="DIPHTHAMIDE BIOSYNTHESIS PROTEIN"/>
    <property type="match status" value="1"/>
</dbReference>
<evidence type="ECO:0000256" key="5">
    <source>
        <dbReference type="ARBA" id="ARBA00022723"/>
    </source>
</evidence>
<dbReference type="SFLD" id="SFLDS00032">
    <property type="entry name" value="Radical_SAM_3-amino-3-carboxyp"/>
    <property type="match status" value="1"/>
</dbReference>
<dbReference type="GO" id="GO:0046872">
    <property type="term" value="F:metal ion binding"/>
    <property type="evidence" value="ECO:0007669"/>
    <property type="project" value="UniProtKB-KW"/>
</dbReference>
<dbReference type="NCBIfam" id="TIGR00272">
    <property type="entry name" value="DPH2"/>
    <property type="match status" value="1"/>
</dbReference>
<comment type="pathway">
    <text evidence="2 9">Protein modification; peptidyl-diphthamide biosynthesis.</text>
</comment>
<dbReference type="Gene3D" id="3.40.50.11860">
    <property type="entry name" value="Diphthamide synthesis DPH1/DPH2 domain 3"/>
    <property type="match status" value="1"/>
</dbReference>
<name>A0A7M7K0A2_VARDE</name>
<comment type="function">
    <text evidence="8 9">Required for the first step of diphthamide biosynthesis, a post-translational modification of histidine which occurs in elongation factor 2. DPH1 and DPH2 transfer a 3-amino-3-carboxypropyl (ACP) group from S-adenosyl-L-methionine (SAM) to a histidine residue, the reaction is assisted by a reduction system comprising DPH3 and a NADH-dependent reductase. Facilitates the reduction of the catalytic iron-sulfur cluster found in the DPH1 subunit.</text>
</comment>
<organism evidence="11 12">
    <name type="scientific">Varroa destructor</name>
    <name type="common">Honeybee mite</name>
    <dbReference type="NCBI Taxonomy" id="109461"/>
    <lineage>
        <taxon>Eukaryota</taxon>
        <taxon>Metazoa</taxon>
        <taxon>Ecdysozoa</taxon>
        <taxon>Arthropoda</taxon>
        <taxon>Chelicerata</taxon>
        <taxon>Arachnida</taxon>
        <taxon>Acari</taxon>
        <taxon>Parasitiformes</taxon>
        <taxon>Mesostigmata</taxon>
        <taxon>Gamasina</taxon>
        <taxon>Dermanyssoidea</taxon>
        <taxon>Varroidae</taxon>
        <taxon>Varroa</taxon>
    </lineage>
</organism>
<evidence type="ECO:0000256" key="4">
    <source>
        <dbReference type="ARBA" id="ARBA00021914"/>
    </source>
</evidence>
<evidence type="ECO:0000313" key="11">
    <source>
        <dbReference type="EnsemblMetazoa" id="XP_022659834"/>
    </source>
</evidence>
<sequence length="496" mass="55092">MAVAFCSSAEEALHRNLGFSAKQKSNDQFGEDINECFELERCAKWISDHSFRRIALQFPDEQLSQSVRIAQKLGSMVPDSKLYILGDTSFGSCCVDEVAAEHSACEGVIHFGHSCLSPPSRLATLFVLGMYPREWTSLGRQAYRIRSTPEPSLICISQDPENHSQREEEREEFLVIVDTEYCSQLDAIRAHLPSRAVIGVPLIPGNEEPAMIGQQALKRLFPTSRLLTEFGLVLWIGKEGQALVNVLLRFSFASVWAYDPEHNTLQQQGLTISRSLMRRRFLVEKAKDARTIGILIGTLGVQNYLQVIGHLRQLIRKAGRKSYTLAVGKLNVAKLANFQEIDVYVYVACPENSFFDSKEFYRPVVTPYELEVALNPNRTWGAHFSTDFNDILPGGPAYVATPEDMESSLNYETSLISGKVRTLGNEAISNESTENNGVLSIKGSGTLAFSGPFGAGEMLAQRSWRGLDPDLDGPRTPSEIKAGRAGTAMKYTHEDL</sequence>
<dbReference type="EnsemblMetazoa" id="XM_022804102">
    <property type="protein sequence ID" value="XP_022659837"/>
    <property type="gene ID" value="LOC111249790"/>
</dbReference>
<evidence type="ECO:0000256" key="10">
    <source>
        <dbReference type="SAM" id="MobiDB-lite"/>
    </source>
</evidence>
<dbReference type="OrthoDB" id="361972at2759"/>
<dbReference type="InterPro" id="IPR042265">
    <property type="entry name" value="DPH1/DPH2_3"/>
</dbReference>
<keyword evidence="5 9" id="KW-0479">Metal-binding</keyword>
<evidence type="ECO:0000256" key="2">
    <source>
        <dbReference type="ARBA" id="ARBA00005156"/>
    </source>
</evidence>
<dbReference type="GO" id="GO:0090560">
    <property type="term" value="F:2-(3-amino-3-carboxypropyl)histidine synthase activity"/>
    <property type="evidence" value="ECO:0007669"/>
    <property type="project" value="InterPro"/>
</dbReference>
<evidence type="ECO:0000313" key="12">
    <source>
        <dbReference type="Proteomes" id="UP000594260"/>
    </source>
</evidence>
<comment type="cofactor">
    <cofactor evidence="1">
        <name>[4Fe-4S] cluster</name>
        <dbReference type="ChEBI" id="CHEBI:49883"/>
    </cofactor>
</comment>
<dbReference type="Pfam" id="PF01866">
    <property type="entry name" value="Diphthamide_syn"/>
    <property type="match status" value="1"/>
</dbReference>
<accession>A0A7M7K0A2</accession>
<dbReference type="PANTHER" id="PTHR10762:SF2">
    <property type="entry name" value="2-(3-AMINO-3-CARBOXYPROPYL)HISTIDINE SYNTHASE SUBUNIT 2"/>
    <property type="match status" value="1"/>
</dbReference>
<keyword evidence="7 9" id="KW-0411">Iron-sulfur</keyword>
<evidence type="ECO:0000256" key="3">
    <source>
        <dbReference type="ARBA" id="ARBA00006179"/>
    </source>
</evidence>